<sequence length="778" mass="85896">MQDASSESRAALERLRAASAPRPDDAETRAPAARPRRALAAPGEISRRDLRRHERALRSGRSETAAERRVREDRRADVHRAMDRLRTPGAPAEQRPRRDLSEILDRLGSPDLARFADPLVGTVERILPAPGRDPAKAAEAARRRTAAEERRRARLRAGRERAAEAARRRAAEHERIAAEAAAAAQARDAARARDAAALQARLDEEARRAQAARVARRRREEEKQRRRREAERRRRVAAEEKARAAAEADARRQEQEERRRREAEVAAERARVQAERRAREEAALAERERLRLEAEAEAERRRQAAEAERRRLEAERVEAERRRRAEEAERRRREAEEAARREAERRRRQAARVRAHTVLHAERALAQARLLEDRAREAERLAAEDAARRRREHEKRESRALARAARELEGPEVFPAAADRPLLSDPEERLTDEELFARARVALPEWRRRQRLSTKAQAVRAEAIAHSPAGPVTGALPLIPGYTPAPPEEPAGSPTRADRLGQTLLTVVWALFVLSSAWGLGLAGRVPGLGALDAGAYPLTADGRHGPGASVFGLSPLHPAIWPVLWLLTGMYVLRQWGRGQGASPRHRRIRGAIAGALLALALWFPLAVLAPGGLDVVPWLLALVLMLRVVRRLGARPAARRVARVAEDGALGVLLGTLLAGAPTAVGAALHAWGVHVGWFPTELLALLVLVALLLAALRLVLGGRGRMGVALGMAWTLLCLALPRLLPSPLGAQQSVWVGLAAAFGALLLVTAAAVRRSWARQIERDAARRPHPAGA</sequence>
<accession>A0AAP5T862</accession>
<keyword evidence="2" id="KW-0812">Transmembrane</keyword>
<feature type="compositionally biased region" description="Basic and acidic residues" evidence="1">
    <location>
        <begin position="10"/>
        <end position="28"/>
    </location>
</feature>
<feature type="transmembrane region" description="Helical" evidence="2">
    <location>
        <begin position="503"/>
        <end position="523"/>
    </location>
</feature>
<feature type="transmembrane region" description="Helical" evidence="2">
    <location>
        <begin position="710"/>
        <end position="727"/>
    </location>
</feature>
<proteinExistence type="predicted"/>
<dbReference type="EMBL" id="JAWLUK010000009">
    <property type="protein sequence ID" value="MDV7177309.1"/>
    <property type="molecule type" value="Genomic_DNA"/>
</dbReference>
<feature type="region of interest" description="Disordered" evidence="1">
    <location>
        <begin position="126"/>
        <end position="278"/>
    </location>
</feature>
<feature type="transmembrane region" description="Helical" evidence="2">
    <location>
        <begin position="739"/>
        <end position="757"/>
    </location>
</feature>
<feature type="compositionally biased region" description="Basic and acidic residues" evidence="1">
    <location>
        <begin position="394"/>
        <end position="404"/>
    </location>
</feature>
<feature type="compositionally biased region" description="Low complexity" evidence="1">
    <location>
        <begin position="29"/>
        <end position="42"/>
    </location>
</feature>
<keyword evidence="2" id="KW-0472">Membrane</keyword>
<dbReference type="RefSeq" id="WP_155933738.1">
    <property type="nucleotide sequence ID" value="NZ_JAWLUK010000009.1"/>
</dbReference>
<feature type="region of interest" description="Disordered" evidence="1">
    <location>
        <begin position="294"/>
        <end position="342"/>
    </location>
</feature>
<name>A0AAP5T862_9MICC</name>
<feature type="region of interest" description="Disordered" evidence="1">
    <location>
        <begin position="475"/>
        <end position="497"/>
    </location>
</feature>
<protein>
    <submittedName>
        <fullName evidence="3">Uncharacterized protein</fullName>
    </submittedName>
</protein>
<dbReference type="AlphaFoldDB" id="A0AAP5T862"/>
<dbReference type="Proteomes" id="UP001185728">
    <property type="component" value="Unassembled WGS sequence"/>
</dbReference>
<evidence type="ECO:0000313" key="3">
    <source>
        <dbReference type="EMBL" id="MDV7177309.1"/>
    </source>
</evidence>
<evidence type="ECO:0000256" key="1">
    <source>
        <dbReference type="SAM" id="MobiDB-lite"/>
    </source>
</evidence>
<dbReference type="PANTHER" id="PTHR12239:SF41">
    <property type="entry name" value="MEMBRANE ASSOCIATED PROTEIN, PUTATIVE-RELATED"/>
    <property type="match status" value="1"/>
</dbReference>
<feature type="region of interest" description="Disordered" evidence="1">
    <location>
        <begin position="1"/>
        <end position="102"/>
    </location>
</feature>
<feature type="transmembrane region" description="Helical" evidence="2">
    <location>
        <begin position="590"/>
        <end position="607"/>
    </location>
</feature>
<evidence type="ECO:0000256" key="2">
    <source>
        <dbReference type="SAM" id="Phobius"/>
    </source>
</evidence>
<feature type="transmembrane region" description="Helical" evidence="2">
    <location>
        <begin position="613"/>
        <end position="631"/>
    </location>
</feature>
<comment type="caution">
    <text evidence="3">The sequence shown here is derived from an EMBL/GenBank/DDBJ whole genome shotgun (WGS) entry which is preliminary data.</text>
</comment>
<reference evidence="3" key="1">
    <citation type="submission" date="2023-10" db="EMBL/GenBank/DDBJ databases">
        <title>Development of a sustainable strategy for remediation of hydrocarbon-contaminated territories based on the waste exchange concept.</title>
        <authorList>
            <person name="Krivoruchko A."/>
        </authorList>
    </citation>
    <scope>NUCLEOTIDE SEQUENCE</scope>
    <source>
        <strain evidence="3">IEGM 1325</strain>
    </source>
</reference>
<feature type="compositionally biased region" description="Basic and acidic residues" evidence="1">
    <location>
        <begin position="133"/>
        <end position="177"/>
    </location>
</feature>
<feature type="transmembrane region" description="Helical" evidence="2">
    <location>
        <begin position="652"/>
        <end position="673"/>
    </location>
</feature>
<feature type="transmembrane region" description="Helical" evidence="2">
    <location>
        <begin position="685"/>
        <end position="703"/>
    </location>
</feature>
<dbReference type="InterPro" id="IPR052293">
    <property type="entry name" value="SRRP"/>
</dbReference>
<dbReference type="PANTHER" id="PTHR12239">
    <property type="entry name" value="PROTEIN CBG20215-RELATED"/>
    <property type="match status" value="1"/>
</dbReference>
<evidence type="ECO:0000313" key="4">
    <source>
        <dbReference type="Proteomes" id="UP001185728"/>
    </source>
</evidence>
<keyword evidence="2" id="KW-1133">Transmembrane helix</keyword>
<feature type="compositionally biased region" description="Basic and acidic residues" evidence="1">
    <location>
        <begin position="45"/>
        <end position="86"/>
    </location>
</feature>
<organism evidence="3 4">
    <name type="scientific">Micrococcus yunnanensis</name>
    <dbReference type="NCBI Taxonomy" id="566027"/>
    <lineage>
        <taxon>Bacteria</taxon>
        <taxon>Bacillati</taxon>
        <taxon>Actinomycetota</taxon>
        <taxon>Actinomycetes</taxon>
        <taxon>Micrococcales</taxon>
        <taxon>Micrococcaceae</taxon>
        <taxon>Micrococcus</taxon>
    </lineage>
</organism>
<feature type="compositionally biased region" description="Basic and acidic residues" evidence="1">
    <location>
        <begin position="218"/>
        <end position="278"/>
    </location>
</feature>
<feature type="compositionally biased region" description="Low complexity" evidence="1">
    <location>
        <begin position="178"/>
        <end position="187"/>
    </location>
</feature>
<feature type="region of interest" description="Disordered" evidence="1">
    <location>
        <begin position="385"/>
        <end position="404"/>
    </location>
</feature>
<gene>
    <name evidence="3" type="ORF">R4064_06580</name>
</gene>